<keyword evidence="3" id="KW-0808">Transferase</keyword>
<dbReference type="WBParaSite" id="Hba_13229">
    <property type="protein sequence ID" value="Hba_13229"/>
    <property type="gene ID" value="Hba_13229"/>
</dbReference>
<dbReference type="Proteomes" id="UP000095283">
    <property type="component" value="Unplaced"/>
</dbReference>
<evidence type="ECO:0000313" key="13">
    <source>
        <dbReference type="WBParaSite" id="Hba_13229"/>
    </source>
</evidence>
<evidence type="ECO:0000256" key="10">
    <source>
        <dbReference type="SAM" id="Phobius"/>
    </source>
</evidence>
<comment type="catalytic activity">
    <reaction evidence="8">
        <text>L-seryl-[protein] + ATP = O-phospho-L-seryl-[protein] + ADP + H(+)</text>
        <dbReference type="Rhea" id="RHEA:17989"/>
        <dbReference type="Rhea" id="RHEA-COMP:9863"/>
        <dbReference type="Rhea" id="RHEA-COMP:11604"/>
        <dbReference type="ChEBI" id="CHEBI:15378"/>
        <dbReference type="ChEBI" id="CHEBI:29999"/>
        <dbReference type="ChEBI" id="CHEBI:30616"/>
        <dbReference type="ChEBI" id="CHEBI:83421"/>
        <dbReference type="ChEBI" id="CHEBI:456216"/>
        <dbReference type="EC" id="2.7.11.1"/>
    </reaction>
</comment>
<evidence type="ECO:0000256" key="8">
    <source>
        <dbReference type="ARBA" id="ARBA00048679"/>
    </source>
</evidence>
<organism evidence="12 13">
    <name type="scientific">Heterorhabditis bacteriophora</name>
    <name type="common">Entomopathogenic nematode worm</name>
    <dbReference type="NCBI Taxonomy" id="37862"/>
    <lineage>
        <taxon>Eukaryota</taxon>
        <taxon>Metazoa</taxon>
        <taxon>Ecdysozoa</taxon>
        <taxon>Nematoda</taxon>
        <taxon>Chromadorea</taxon>
        <taxon>Rhabditida</taxon>
        <taxon>Rhabditina</taxon>
        <taxon>Rhabditomorpha</taxon>
        <taxon>Strongyloidea</taxon>
        <taxon>Heterorhabditidae</taxon>
        <taxon>Heterorhabditis</taxon>
    </lineage>
</organism>
<keyword evidence="6 9" id="KW-0067">ATP-binding</keyword>
<evidence type="ECO:0000256" key="5">
    <source>
        <dbReference type="ARBA" id="ARBA00022777"/>
    </source>
</evidence>
<keyword evidence="10" id="KW-1133">Transmembrane helix</keyword>
<keyword evidence="5" id="KW-0418">Kinase</keyword>
<evidence type="ECO:0000256" key="9">
    <source>
        <dbReference type="PROSITE-ProRule" id="PRU10141"/>
    </source>
</evidence>
<evidence type="ECO:0000256" key="6">
    <source>
        <dbReference type="ARBA" id="ARBA00022840"/>
    </source>
</evidence>
<feature type="binding site" evidence="9">
    <location>
        <position position="60"/>
    </location>
    <ligand>
        <name>ATP</name>
        <dbReference type="ChEBI" id="CHEBI:30616"/>
    </ligand>
</feature>
<dbReference type="Pfam" id="PF00069">
    <property type="entry name" value="Pkinase"/>
    <property type="match status" value="1"/>
</dbReference>
<dbReference type="InterPro" id="IPR017441">
    <property type="entry name" value="Protein_kinase_ATP_BS"/>
</dbReference>
<dbReference type="InterPro" id="IPR000719">
    <property type="entry name" value="Prot_kinase_dom"/>
</dbReference>
<dbReference type="InterPro" id="IPR051234">
    <property type="entry name" value="TAO_STE20_kinase"/>
</dbReference>
<sequence>MSPPSSVKPGVIKDPAVAALFSNKDPESRYDDLREIGHGSFGAVFFAFDKERGETVAIKKMAFSGKQANEKWADILKEVAFLNKIKHQHIVEYRACFLKEQTCWVGYYTYYIPISLFSFCLIDLFLLWTVVYVKILMKGLQLETV</sequence>
<dbReference type="Gene3D" id="3.30.200.20">
    <property type="entry name" value="Phosphorylase Kinase, domain 1"/>
    <property type="match status" value="1"/>
</dbReference>
<dbReference type="AlphaFoldDB" id="A0A1I7X6X8"/>
<evidence type="ECO:0000256" key="3">
    <source>
        <dbReference type="ARBA" id="ARBA00022679"/>
    </source>
</evidence>
<evidence type="ECO:0000256" key="4">
    <source>
        <dbReference type="ARBA" id="ARBA00022741"/>
    </source>
</evidence>
<evidence type="ECO:0000259" key="11">
    <source>
        <dbReference type="PROSITE" id="PS50011"/>
    </source>
</evidence>
<dbReference type="PANTHER" id="PTHR47167:SF4">
    <property type="entry name" value="SERINE_THREONINE-PROTEIN KINASE TAO"/>
    <property type="match status" value="1"/>
</dbReference>
<evidence type="ECO:0000256" key="7">
    <source>
        <dbReference type="ARBA" id="ARBA00047899"/>
    </source>
</evidence>
<evidence type="ECO:0000313" key="12">
    <source>
        <dbReference type="Proteomes" id="UP000095283"/>
    </source>
</evidence>
<keyword evidence="4 9" id="KW-0547">Nucleotide-binding</keyword>
<protein>
    <recommendedName>
        <fullName evidence="1">non-specific serine/threonine protein kinase</fullName>
        <ecNumber evidence="1">2.7.11.1</ecNumber>
    </recommendedName>
</protein>
<keyword evidence="12" id="KW-1185">Reference proteome</keyword>
<feature type="domain" description="Protein kinase" evidence="11">
    <location>
        <begin position="30"/>
        <end position="145"/>
    </location>
</feature>
<name>A0A1I7X6X8_HETBA</name>
<dbReference type="GO" id="GO:0004674">
    <property type="term" value="F:protein serine/threonine kinase activity"/>
    <property type="evidence" value="ECO:0007669"/>
    <property type="project" value="UniProtKB-KW"/>
</dbReference>
<dbReference type="PROSITE" id="PS00107">
    <property type="entry name" value="PROTEIN_KINASE_ATP"/>
    <property type="match status" value="1"/>
</dbReference>
<keyword evidence="10" id="KW-0812">Transmembrane</keyword>
<dbReference type="PANTHER" id="PTHR47167">
    <property type="entry name" value="SERINE/THREONINE-PROTEIN KINASE TAO1-LIKE PROTEIN"/>
    <property type="match status" value="1"/>
</dbReference>
<reference evidence="13" key="1">
    <citation type="submission" date="2016-11" db="UniProtKB">
        <authorList>
            <consortium name="WormBaseParasite"/>
        </authorList>
    </citation>
    <scope>IDENTIFICATION</scope>
</reference>
<comment type="catalytic activity">
    <reaction evidence="7">
        <text>L-threonyl-[protein] + ATP = O-phospho-L-threonyl-[protein] + ADP + H(+)</text>
        <dbReference type="Rhea" id="RHEA:46608"/>
        <dbReference type="Rhea" id="RHEA-COMP:11060"/>
        <dbReference type="Rhea" id="RHEA-COMP:11605"/>
        <dbReference type="ChEBI" id="CHEBI:15378"/>
        <dbReference type="ChEBI" id="CHEBI:30013"/>
        <dbReference type="ChEBI" id="CHEBI:30616"/>
        <dbReference type="ChEBI" id="CHEBI:61977"/>
        <dbReference type="ChEBI" id="CHEBI:456216"/>
        <dbReference type="EC" id="2.7.11.1"/>
    </reaction>
</comment>
<proteinExistence type="predicted"/>
<evidence type="ECO:0000256" key="1">
    <source>
        <dbReference type="ARBA" id="ARBA00012513"/>
    </source>
</evidence>
<keyword evidence="2" id="KW-0723">Serine/threonine-protein kinase</keyword>
<feature type="transmembrane region" description="Helical" evidence="10">
    <location>
        <begin position="110"/>
        <end position="133"/>
    </location>
</feature>
<dbReference type="GO" id="GO:0005524">
    <property type="term" value="F:ATP binding"/>
    <property type="evidence" value="ECO:0007669"/>
    <property type="project" value="UniProtKB-UniRule"/>
</dbReference>
<dbReference type="InterPro" id="IPR011009">
    <property type="entry name" value="Kinase-like_dom_sf"/>
</dbReference>
<keyword evidence="10" id="KW-0472">Membrane</keyword>
<evidence type="ECO:0000256" key="2">
    <source>
        <dbReference type="ARBA" id="ARBA00022527"/>
    </source>
</evidence>
<dbReference type="GO" id="GO:0005737">
    <property type="term" value="C:cytoplasm"/>
    <property type="evidence" value="ECO:0007669"/>
    <property type="project" value="TreeGrafter"/>
</dbReference>
<dbReference type="PROSITE" id="PS50011">
    <property type="entry name" value="PROTEIN_KINASE_DOM"/>
    <property type="match status" value="1"/>
</dbReference>
<dbReference type="SUPFAM" id="SSF56112">
    <property type="entry name" value="Protein kinase-like (PK-like)"/>
    <property type="match status" value="1"/>
</dbReference>
<dbReference type="EC" id="2.7.11.1" evidence="1"/>
<accession>A0A1I7X6X8</accession>